<reference evidence="1 2" key="1">
    <citation type="submission" date="2023-11" db="EMBL/GenBank/DDBJ databases">
        <authorList>
            <person name="Okamura Y."/>
        </authorList>
    </citation>
    <scope>NUCLEOTIDE SEQUENCE [LARGE SCALE GENOMIC DNA]</scope>
</reference>
<comment type="caution">
    <text evidence="1">The sequence shown here is derived from an EMBL/GenBank/DDBJ whole genome shotgun (WGS) entry which is preliminary data.</text>
</comment>
<accession>A0AAV1J344</accession>
<name>A0AAV1J344_9NEOP</name>
<dbReference type="AlphaFoldDB" id="A0AAV1J344"/>
<protein>
    <submittedName>
        <fullName evidence="1">Uncharacterized protein</fullName>
    </submittedName>
</protein>
<organism evidence="1 2">
    <name type="scientific">Leptosia nina</name>
    <dbReference type="NCBI Taxonomy" id="320188"/>
    <lineage>
        <taxon>Eukaryota</taxon>
        <taxon>Metazoa</taxon>
        <taxon>Ecdysozoa</taxon>
        <taxon>Arthropoda</taxon>
        <taxon>Hexapoda</taxon>
        <taxon>Insecta</taxon>
        <taxon>Pterygota</taxon>
        <taxon>Neoptera</taxon>
        <taxon>Endopterygota</taxon>
        <taxon>Lepidoptera</taxon>
        <taxon>Glossata</taxon>
        <taxon>Ditrysia</taxon>
        <taxon>Papilionoidea</taxon>
        <taxon>Pieridae</taxon>
        <taxon>Pierinae</taxon>
        <taxon>Leptosia</taxon>
    </lineage>
</organism>
<gene>
    <name evidence="1" type="ORF">LNINA_LOCUS3690</name>
</gene>
<dbReference type="Proteomes" id="UP001497472">
    <property type="component" value="Unassembled WGS sequence"/>
</dbReference>
<evidence type="ECO:0000313" key="2">
    <source>
        <dbReference type="Proteomes" id="UP001497472"/>
    </source>
</evidence>
<proteinExistence type="predicted"/>
<dbReference type="EMBL" id="CAVLEF010000005">
    <property type="protein sequence ID" value="CAK1543900.1"/>
    <property type="molecule type" value="Genomic_DNA"/>
</dbReference>
<sequence length="69" mass="7557">MRYSAPIIATIISGECNRRGRYTGRSWESHRPSGAGVRTRRPLQTRLCVSPASIRAYGAVINPSLATDP</sequence>
<keyword evidence="2" id="KW-1185">Reference proteome</keyword>
<evidence type="ECO:0000313" key="1">
    <source>
        <dbReference type="EMBL" id="CAK1543900.1"/>
    </source>
</evidence>